<dbReference type="InterPro" id="IPR053187">
    <property type="entry name" value="Notoamide_regulator"/>
</dbReference>
<dbReference type="InterPro" id="IPR001138">
    <property type="entry name" value="Zn2Cys6_DnaBD"/>
</dbReference>
<evidence type="ECO:0000256" key="5">
    <source>
        <dbReference type="ARBA" id="ARBA00023242"/>
    </source>
</evidence>
<dbReference type="Pfam" id="PF04082">
    <property type="entry name" value="Fungal_trans"/>
    <property type="match status" value="1"/>
</dbReference>
<name>A0A5N7CPH6_PETAA</name>
<dbReference type="PANTHER" id="PTHR47256">
    <property type="entry name" value="ZN(II)2CYS6 TRANSCRIPTION FACTOR (EUROFUNG)-RELATED"/>
    <property type="match status" value="1"/>
</dbReference>
<keyword evidence="2" id="KW-0805">Transcription regulation</keyword>
<dbReference type="GO" id="GO:0003677">
    <property type="term" value="F:DNA binding"/>
    <property type="evidence" value="ECO:0007669"/>
    <property type="project" value="UniProtKB-KW"/>
</dbReference>
<keyword evidence="1" id="KW-0479">Metal-binding</keyword>
<dbReference type="InterPro" id="IPR036864">
    <property type="entry name" value="Zn2-C6_fun-type_DNA-bd_sf"/>
</dbReference>
<dbReference type="SMART" id="SM00066">
    <property type="entry name" value="GAL4"/>
    <property type="match status" value="1"/>
</dbReference>
<protein>
    <recommendedName>
        <fullName evidence="7">Zn(2)-C6 fungal-type domain-containing protein</fullName>
    </recommendedName>
</protein>
<feature type="domain" description="Zn(2)-C6 fungal-type" evidence="7">
    <location>
        <begin position="31"/>
        <end position="60"/>
    </location>
</feature>
<keyword evidence="3" id="KW-0238">DNA-binding</keyword>
<dbReference type="Gene3D" id="4.10.240.10">
    <property type="entry name" value="Zn(2)-C6 fungal-type DNA-binding domain"/>
    <property type="match status" value="1"/>
</dbReference>
<dbReference type="CDD" id="cd00067">
    <property type="entry name" value="GAL4"/>
    <property type="match status" value="1"/>
</dbReference>
<proteinExistence type="predicted"/>
<dbReference type="PANTHER" id="PTHR47256:SF1">
    <property type="entry name" value="ZN(II)2CYS6 TRANSCRIPTION FACTOR (EUROFUNG)"/>
    <property type="match status" value="1"/>
</dbReference>
<evidence type="ECO:0000256" key="2">
    <source>
        <dbReference type="ARBA" id="ARBA00023015"/>
    </source>
</evidence>
<evidence type="ECO:0000256" key="6">
    <source>
        <dbReference type="SAM" id="MobiDB-lite"/>
    </source>
</evidence>
<dbReference type="SUPFAM" id="SSF57701">
    <property type="entry name" value="Zn2/Cys6 DNA-binding domain"/>
    <property type="match status" value="1"/>
</dbReference>
<dbReference type="GO" id="GO:0008270">
    <property type="term" value="F:zinc ion binding"/>
    <property type="evidence" value="ECO:0007669"/>
    <property type="project" value="InterPro"/>
</dbReference>
<dbReference type="GO" id="GO:0009893">
    <property type="term" value="P:positive regulation of metabolic process"/>
    <property type="evidence" value="ECO:0007669"/>
    <property type="project" value="UniProtKB-ARBA"/>
</dbReference>
<dbReference type="PROSITE" id="PS00463">
    <property type="entry name" value="ZN2_CY6_FUNGAL_1"/>
    <property type="match status" value="1"/>
</dbReference>
<dbReference type="EMBL" id="ML735216">
    <property type="protein sequence ID" value="KAE8396170.1"/>
    <property type="molecule type" value="Genomic_DNA"/>
</dbReference>
<keyword evidence="5" id="KW-0539">Nucleus</keyword>
<evidence type="ECO:0000256" key="4">
    <source>
        <dbReference type="ARBA" id="ARBA00023163"/>
    </source>
</evidence>
<keyword evidence="4" id="KW-0804">Transcription</keyword>
<feature type="region of interest" description="Disordered" evidence="6">
    <location>
        <begin position="1"/>
        <end position="24"/>
    </location>
</feature>
<evidence type="ECO:0000259" key="7">
    <source>
        <dbReference type="PROSITE" id="PS50048"/>
    </source>
</evidence>
<gene>
    <name evidence="8" type="ORF">BDV23DRAFT_144468</name>
</gene>
<organism evidence="8">
    <name type="scientific">Petromyces alliaceus</name>
    <name type="common">Aspergillus alliaceus</name>
    <dbReference type="NCBI Taxonomy" id="209559"/>
    <lineage>
        <taxon>Eukaryota</taxon>
        <taxon>Fungi</taxon>
        <taxon>Dikarya</taxon>
        <taxon>Ascomycota</taxon>
        <taxon>Pezizomycotina</taxon>
        <taxon>Eurotiomycetes</taxon>
        <taxon>Eurotiomycetidae</taxon>
        <taxon>Eurotiales</taxon>
        <taxon>Aspergillaceae</taxon>
        <taxon>Aspergillus</taxon>
        <taxon>Aspergillus subgen. Circumdati</taxon>
    </lineage>
</organism>
<reference evidence="8" key="1">
    <citation type="submission" date="2019-04" db="EMBL/GenBank/DDBJ databases">
        <title>Friends and foes A comparative genomics studyof 23 Aspergillus species from section Flavi.</title>
        <authorList>
            <consortium name="DOE Joint Genome Institute"/>
            <person name="Kjaerbolling I."/>
            <person name="Vesth T."/>
            <person name="Frisvad J.C."/>
            <person name="Nybo J.L."/>
            <person name="Theobald S."/>
            <person name="Kildgaard S."/>
            <person name="Isbrandt T."/>
            <person name="Kuo A."/>
            <person name="Sato A."/>
            <person name="Lyhne E.K."/>
            <person name="Kogle M.E."/>
            <person name="Wiebenga A."/>
            <person name="Kun R.S."/>
            <person name="Lubbers R.J."/>
            <person name="Makela M.R."/>
            <person name="Barry K."/>
            <person name="Chovatia M."/>
            <person name="Clum A."/>
            <person name="Daum C."/>
            <person name="Haridas S."/>
            <person name="He G."/>
            <person name="LaButti K."/>
            <person name="Lipzen A."/>
            <person name="Mondo S."/>
            <person name="Riley R."/>
            <person name="Salamov A."/>
            <person name="Simmons B.A."/>
            <person name="Magnuson J.K."/>
            <person name="Henrissat B."/>
            <person name="Mortensen U.H."/>
            <person name="Larsen T.O."/>
            <person name="Devries R.P."/>
            <person name="Grigoriev I.V."/>
            <person name="Machida M."/>
            <person name="Baker S.E."/>
            <person name="Andersen M.R."/>
        </authorList>
    </citation>
    <scope>NUCLEOTIDE SEQUENCE [LARGE SCALE GENOMIC DNA]</scope>
    <source>
        <strain evidence="8">IBT 14317</strain>
    </source>
</reference>
<dbReference type="OrthoDB" id="2593732at2759"/>
<sequence>MTDSRRRLAPAPPGTPGGNDTHQRRKNVGTACLACKARKLKCTGTAPCANCLKSRLECTLDQTADKRRRGALKRKIDHLEEKEDLLFRLVSLLRESGNRRTIPLLNLIRSNASLPEIQYYVNHQVPRSELSRTPELIEVSHDVQRLQESDSQSMHRILVAKRLSDQPLFLVPAKPWTNVVADNDFVSHLVSLWFTWFHPFFNWVDRERFIHDMQAGLLGAKFCSPLLVNAILAYACAYSNYPEAYAVPGDPSSKGAHFYDEAKRLLDKEEGRITLPAVQGIGVLWARACMTGQDRQGWIYRNQLAYSAHELSQKYSLLASKVDEDELRMARIVNSTNWGLFNCATTHALLYGKAPIIKPPYQPSFSPVNDAPEKDEWRAYPMPTEGNKKSSHTATLFNELCKLNIIAHDVADFHYNKETPGSRVQMEQKTSDFQRRLSEWTDSLPQCLRIGDDVDVPHVLCLHMYYHAILITVYSFHKPSPETNTNGILYTNHDTITPAQAEDVCLSSARSIGHWVQIYRTSWDLDPVPIFNVQWIKSALFVLLEHLENRKNCEAFVILCIAAKAFSRRSEKAKPVLRSLQDTARELKINLPLETAPLFAEFGSQRFPRAVRIKEETSDPTSSDV</sequence>
<evidence type="ECO:0000256" key="1">
    <source>
        <dbReference type="ARBA" id="ARBA00022723"/>
    </source>
</evidence>
<dbReference type="InterPro" id="IPR007219">
    <property type="entry name" value="XnlR_reg_dom"/>
</dbReference>
<dbReference type="PROSITE" id="PS50048">
    <property type="entry name" value="ZN2_CY6_FUNGAL_2"/>
    <property type="match status" value="1"/>
</dbReference>
<accession>A0A5N7CPH6</accession>
<dbReference type="Pfam" id="PF00172">
    <property type="entry name" value="Zn_clus"/>
    <property type="match status" value="1"/>
</dbReference>
<dbReference type="Proteomes" id="UP000326877">
    <property type="component" value="Unassembled WGS sequence"/>
</dbReference>
<dbReference type="GO" id="GO:0000981">
    <property type="term" value="F:DNA-binding transcription factor activity, RNA polymerase II-specific"/>
    <property type="evidence" value="ECO:0007669"/>
    <property type="project" value="InterPro"/>
</dbReference>
<dbReference type="CDD" id="cd12148">
    <property type="entry name" value="fungal_TF_MHR"/>
    <property type="match status" value="1"/>
</dbReference>
<dbReference type="AlphaFoldDB" id="A0A5N7CPH6"/>
<dbReference type="GO" id="GO:0006351">
    <property type="term" value="P:DNA-templated transcription"/>
    <property type="evidence" value="ECO:0007669"/>
    <property type="project" value="InterPro"/>
</dbReference>
<evidence type="ECO:0000256" key="3">
    <source>
        <dbReference type="ARBA" id="ARBA00023125"/>
    </source>
</evidence>
<evidence type="ECO:0000313" key="8">
    <source>
        <dbReference type="EMBL" id="KAE8396170.1"/>
    </source>
</evidence>